<accession>A0A1F7TLW3</accession>
<dbReference type="InterPro" id="IPR028098">
    <property type="entry name" value="Glyco_trans_4-like_N"/>
</dbReference>
<keyword evidence="1" id="KW-0808">Transferase</keyword>
<dbReference type="PANTHER" id="PTHR46401:SF2">
    <property type="entry name" value="GLYCOSYLTRANSFERASE WBBK-RELATED"/>
    <property type="match status" value="1"/>
</dbReference>
<sequence length="372" mass="42036">MNVGIDARMWGPSMGGGGLGRYVEQLVTNLSALPGDDRFTLWLKPESVPAAQVDERRFTKRAADVHWYTLREQLLMPSLIARERCDLVHFPHWNVPLSIRTPFVVTIHDLILLEEPRSARATTRHPLVYQAKYAAFRRVLAHAVRDSRAIIAVSEYTRRSILSHFPDVDPGKIRVIYEGVTALPPANPAHPAHPATPYFLHVGNAYPHKNLESLLHAFSYFHQAHPDVKLVLAGRRDAFFDRLRTEAEEIGITDAVVFVSDPDDQAIAELYRHASLYLFPSRVEGFGLPALEAMSEGVPVAAARTSSLPEILGDAAVYFSPDDLEAMVEAMETALTDEPLRRSLRERGRERVRRYSWRRMAEETLQVYRSVV</sequence>
<evidence type="ECO:0000256" key="1">
    <source>
        <dbReference type="ARBA" id="ARBA00022679"/>
    </source>
</evidence>
<proteinExistence type="predicted"/>
<dbReference type="Gene3D" id="3.40.50.2000">
    <property type="entry name" value="Glycogen Phosphorylase B"/>
    <property type="match status" value="2"/>
</dbReference>
<dbReference type="STRING" id="1802385.A2856_00475"/>
<dbReference type="EMBL" id="MGDT01000004">
    <property type="protein sequence ID" value="OGL66959.1"/>
    <property type="molecule type" value="Genomic_DNA"/>
</dbReference>
<protein>
    <recommendedName>
        <fullName evidence="6">Glycosyl transferase family 1</fullName>
    </recommendedName>
</protein>
<dbReference type="InterPro" id="IPR001296">
    <property type="entry name" value="Glyco_trans_1"/>
</dbReference>
<feature type="domain" description="Glycosyltransferase subfamily 4-like N-terminal" evidence="3">
    <location>
        <begin position="17"/>
        <end position="180"/>
    </location>
</feature>
<evidence type="ECO:0000313" key="4">
    <source>
        <dbReference type="EMBL" id="OGL66959.1"/>
    </source>
</evidence>
<dbReference type="CDD" id="cd03809">
    <property type="entry name" value="GT4_MtfB-like"/>
    <property type="match status" value="1"/>
</dbReference>
<dbReference type="PANTHER" id="PTHR46401">
    <property type="entry name" value="GLYCOSYLTRANSFERASE WBBK-RELATED"/>
    <property type="match status" value="1"/>
</dbReference>
<evidence type="ECO:0008006" key="6">
    <source>
        <dbReference type="Google" id="ProtNLM"/>
    </source>
</evidence>
<dbReference type="GO" id="GO:0009103">
    <property type="term" value="P:lipopolysaccharide biosynthetic process"/>
    <property type="evidence" value="ECO:0007669"/>
    <property type="project" value="TreeGrafter"/>
</dbReference>
<evidence type="ECO:0000259" key="2">
    <source>
        <dbReference type="Pfam" id="PF00534"/>
    </source>
</evidence>
<organism evidence="4 5">
    <name type="scientific">Candidatus Uhrbacteria bacterium RIFCSPHIGHO2_01_FULL_63_20</name>
    <dbReference type="NCBI Taxonomy" id="1802385"/>
    <lineage>
        <taxon>Bacteria</taxon>
        <taxon>Candidatus Uhriibacteriota</taxon>
    </lineage>
</organism>
<name>A0A1F7TLW3_9BACT</name>
<evidence type="ECO:0000259" key="3">
    <source>
        <dbReference type="Pfam" id="PF13439"/>
    </source>
</evidence>
<dbReference type="GO" id="GO:0016757">
    <property type="term" value="F:glycosyltransferase activity"/>
    <property type="evidence" value="ECO:0007669"/>
    <property type="project" value="InterPro"/>
</dbReference>
<dbReference type="AlphaFoldDB" id="A0A1F7TLW3"/>
<feature type="domain" description="Glycosyl transferase family 1" evidence="2">
    <location>
        <begin position="195"/>
        <end position="351"/>
    </location>
</feature>
<dbReference type="Proteomes" id="UP000177885">
    <property type="component" value="Unassembled WGS sequence"/>
</dbReference>
<dbReference type="Pfam" id="PF13439">
    <property type="entry name" value="Glyco_transf_4"/>
    <property type="match status" value="1"/>
</dbReference>
<evidence type="ECO:0000313" key="5">
    <source>
        <dbReference type="Proteomes" id="UP000177885"/>
    </source>
</evidence>
<dbReference type="Pfam" id="PF00534">
    <property type="entry name" value="Glycos_transf_1"/>
    <property type="match status" value="1"/>
</dbReference>
<gene>
    <name evidence="4" type="ORF">A2856_00475</name>
</gene>
<comment type="caution">
    <text evidence="4">The sequence shown here is derived from an EMBL/GenBank/DDBJ whole genome shotgun (WGS) entry which is preliminary data.</text>
</comment>
<dbReference type="SUPFAM" id="SSF53756">
    <property type="entry name" value="UDP-Glycosyltransferase/glycogen phosphorylase"/>
    <property type="match status" value="1"/>
</dbReference>
<reference evidence="4 5" key="1">
    <citation type="journal article" date="2016" name="Nat. Commun.">
        <title>Thousands of microbial genomes shed light on interconnected biogeochemical processes in an aquifer system.</title>
        <authorList>
            <person name="Anantharaman K."/>
            <person name="Brown C.T."/>
            <person name="Hug L.A."/>
            <person name="Sharon I."/>
            <person name="Castelle C.J."/>
            <person name="Probst A.J."/>
            <person name="Thomas B.C."/>
            <person name="Singh A."/>
            <person name="Wilkins M.J."/>
            <person name="Karaoz U."/>
            <person name="Brodie E.L."/>
            <person name="Williams K.H."/>
            <person name="Hubbard S.S."/>
            <person name="Banfield J.F."/>
        </authorList>
    </citation>
    <scope>NUCLEOTIDE SEQUENCE [LARGE SCALE GENOMIC DNA]</scope>
</reference>